<gene>
    <name evidence="1" type="ORF">DNHGIG_06050</name>
</gene>
<evidence type="ECO:0008006" key="3">
    <source>
        <dbReference type="Google" id="ProtNLM"/>
    </source>
</evidence>
<comment type="caution">
    <text evidence="1">The sequence shown here is derived from an EMBL/GenBank/DDBJ whole genome shotgun (WGS) entry which is preliminary data.</text>
</comment>
<accession>A0AAV4LBJ1</accession>
<dbReference type="RefSeq" id="WP_282198289.1">
    <property type="nucleotide sequence ID" value="NZ_BOQE01000001.1"/>
</dbReference>
<dbReference type="AlphaFoldDB" id="A0AAV4LBJ1"/>
<proteinExistence type="predicted"/>
<dbReference type="EMBL" id="BOQE01000001">
    <property type="protein sequence ID" value="GIM45056.1"/>
    <property type="molecule type" value="Genomic_DNA"/>
</dbReference>
<dbReference type="Proteomes" id="UP001057291">
    <property type="component" value="Unassembled WGS sequence"/>
</dbReference>
<protein>
    <recommendedName>
        <fullName evidence="3">Phage portal protein</fullName>
    </recommendedName>
</protein>
<evidence type="ECO:0000313" key="1">
    <source>
        <dbReference type="EMBL" id="GIM45056.1"/>
    </source>
</evidence>
<reference evidence="1" key="1">
    <citation type="journal article" date="2023" name="Int. J. Syst. Evol. Microbiol.">
        <title>Collibacillus ludicampi gen. nov., sp. nov., a new soil bacterium of the family Alicyclobacillaceae.</title>
        <authorList>
            <person name="Jojima T."/>
            <person name="Ioku Y."/>
            <person name="Fukuta Y."/>
            <person name="Shirasaka N."/>
            <person name="Matsumura Y."/>
            <person name="Mori M."/>
        </authorList>
    </citation>
    <scope>NUCLEOTIDE SEQUENCE</scope>
    <source>
        <strain evidence="1">TP075</strain>
    </source>
</reference>
<name>A0AAV4LBJ1_9BACL</name>
<sequence>MQLYKIFYWPAEELMHRETVRTMFREAESPGKLIRELMENGMNVERVIPYTQEEYENEMRSLEERANLVVDVANEENVGTSDMDETVEEE</sequence>
<organism evidence="1 2">
    <name type="scientific">Collibacillus ludicampi</name>
    <dbReference type="NCBI Taxonomy" id="2771369"/>
    <lineage>
        <taxon>Bacteria</taxon>
        <taxon>Bacillati</taxon>
        <taxon>Bacillota</taxon>
        <taxon>Bacilli</taxon>
        <taxon>Bacillales</taxon>
        <taxon>Alicyclobacillaceae</taxon>
        <taxon>Collibacillus</taxon>
    </lineage>
</organism>
<keyword evidence="2" id="KW-1185">Reference proteome</keyword>
<evidence type="ECO:0000313" key="2">
    <source>
        <dbReference type="Proteomes" id="UP001057291"/>
    </source>
</evidence>